<feature type="domain" description="MutL C-terminal dimerisation" evidence="5">
    <location>
        <begin position="761"/>
        <end position="912"/>
    </location>
</feature>
<comment type="similarity">
    <text evidence="1">Belongs to the DNA mismatch repair MutL/HexB family.</text>
</comment>
<evidence type="ECO:0000313" key="7">
    <source>
        <dbReference type="EMBL" id="RUS28172.1"/>
    </source>
</evidence>
<keyword evidence="8" id="KW-1185">Reference proteome</keyword>
<dbReference type="GO" id="GO:0005524">
    <property type="term" value="F:ATP binding"/>
    <property type="evidence" value="ECO:0007669"/>
    <property type="project" value="InterPro"/>
</dbReference>
<feature type="compositionally biased region" description="Low complexity" evidence="4">
    <location>
        <begin position="486"/>
        <end position="497"/>
    </location>
</feature>
<dbReference type="PANTHER" id="PTHR10073:SF52">
    <property type="entry name" value="MISMATCH REPAIR ENDONUCLEASE PMS2"/>
    <property type="match status" value="1"/>
</dbReference>
<evidence type="ECO:0000259" key="6">
    <source>
        <dbReference type="SMART" id="SM01340"/>
    </source>
</evidence>
<dbReference type="GO" id="GO:0140664">
    <property type="term" value="F:ATP-dependent DNA damage sensor activity"/>
    <property type="evidence" value="ECO:0007669"/>
    <property type="project" value="InterPro"/>
</dbReference>
<dbReference type="Pfam" id="PF13589">
    <property type="entry name" value="HATPase_c_3"/>
    <property type="match status" value="1"/>
</dbReference>
<dbReference type="Gene3D" id="3.30.1370.100">
    <property type="entry name" value="MutL, C-terminal domain, regulatory subdomain"/>
    <property type="match status" value="1"/>
</dbReference>
<reference evidence="7 8" key="1">
    <citation type="journal article" date="2018" name="New Phytol.">
        <title>Phylogenomics of Endogonaceae and evolution of mycorrhizas within Mucoromycota.</title>
        <authorList>
            <person name="Chang Y."/>
            <person name="Desiro A."/>
            <person name="Na H."/>
            <person name="Sandor L."/>
            <person name="Lipzen A."/>
            <person name="Clum A."/>
            <person name="Barry K."/>
            <person name="Grigoriev I.V."/>
            <person name="Martin F.M."/>
            <person name="Stajich J.E."/>
            <person name="Smith M.E."/>
            <person name="Bonito G."/>
            <person name="Spatafora J.W."/>
        </authorList>
    </citation>
    <scope>NUCLEOTIDE SEQUENCE [LARGE SCALE GENOMIC DNA]</scope>
    <source>
        <strain evidence="7 8">AD002</strain>
    </source>
</reference>
<proteinExistence type="inferred from homology"/>
<evidence type="ECO:0000256" key="2">
    <source>
        <dbReference type="ARBA" id="ARBA00022763"/>
    </source>
</evidence>
<dbReference type="SUPFAM" id="SSF54211">
    <property type="entry name" value="Ribosomal protein S5 domain 2-like"/>
    <property type="match status" value="2"/>
</dbReference>
<dbReference type="PANTHER" id="PTHR10073">
    <property type="entry name" value="DNA MISMATCH REPAIR PROTEIN MLH, PMS, MUTL"/>
    <property type="match status" value="1"/>
</dbReference>
<dbReference type="InterPro" id="IPR042120">
    <property type="entry name" value="MutL_C_dimsub"/>
</dbReference>
<evidence type="ECO:0000256" key="4">
    <source>
        <dbReference type="SAM" id="MobiDB-lite"/>
    </source>
</evidence>
<dbReference type="Gene3D" id="3.30.565.10">
    <property type="entry name" value="Histidine kinase-like ATPase, C-terminal domain"/>
    <property type="match status" value="1"/>
</dbReference>
<dbReference type="InterPro" id="IPR014721">
    <property type="entry name" value="Ribsml_uS5_D2-typ_fold_subgr"/>
</dbReference>
<dbReference type="InterPro" id="IPR037198">
    <property type="entry name" value="MutL_C_sf"/>
</dbReference>
<dbReference type="InterPro" id="IPR002099">
    <property type="entry name" value="MutL/Mlh/PMS"/>
</dbReference>
<dbReference type="Pfam" id="PF08676">
    <property type="entry name" value="MutL_C"/>
    <property type="match status" value="1"/>
</dbReference>
<dbReference type="Pfam" id="PF01119">
    <property type="entry name" value="DNA_mis_repair"/>
    <property type="match status" value="1"/>
</dbReference>
<dbReference type="InterPro" id="IPR036890">
    <property type="entry name" value="HATPase_C_sf"/>
</dbReference>
<dbReference type="GO" id="GO:0016887">
    <property type="term" value="F:ATP hydrolysis activity"/>
    <property type="evidence" value="ECO:0007669"/>
    <property type="project" value="InterPro"/>
</dbReference>
<dbReference type="SMART" id="SM00853">
    <property type="entry name" value="MutL_C"/>
    <property type="match status" value="1"/>
</dbReference>
<dbReference type="InterPro" id="IPR038973">
    <property type="entry name" value="MutL/Mlh/Pms-like"/>
</dbReference>
<comment type="caution">
    <text evidence="7">The sequence shown here is derived from an EMBL/GenBank/DDBJ whole genome shotgun (WGS) entry which is preliminary data.</text>
</comment>
<dbReference type="Gene3D" id="3.30.230.10">
    <property type="match status" value="1"/>
</dbReference>
<dbReference type="GO" id="GO:0000710">
    <property type="term" value="P:meiotic mismatch repair"/>
    <property type="evidence" value="ECO:0007669"/>
    <property type="project" value="UniProtKB-ARBA"/>
</dbReference>
<gene>
    <name evidence="7" type="ORF">BC938DRAFT_482215</name>
</gene>
<dbReference type="EMBL" id="RBNJ01007052">
    <property type="protein sequence ID" value="RUS28172.1"/>
    <property type="molecule type" value="Genomic_DNA"/>
</dbReference>
<dbReference type="GO" id="GO:0032389">
    <property type="term" value="C:MutLalpha complex"/>
    <property type="evidence" value="ECO:0007669"/>
    <property type="project" value="TreeGrafter"/>
</dbReference>
<keyword evidence="2" id="KW-0227">DNA damage</keyword>
<feature type="region of interest" description="Disordered" evidence="4">
    <location>
        <begin position="484"/>
        <end position="503"/>
    </location>
</feature>
<dbReference type="FunFam" id="3.30.565.10:FF:000014">
    <property type="entry name" value="Mismatch repair endonuclease pms1, putative"/>
    <property type="match status" value="1"/>
</dbReference>
<evidence type="ECO:0000313" key="8">
    <source>
        <dbReference type="Proteomes" id="UP000274822"/>
    </source>
</evidence>
<dbReference type="PROSITE" id="PS00058">
    <property type="entry name" value="DNA_MISMATCH_REPAIR_1"/>
    <property type="match status" value="1"/>
</dbReference>
<name>A0A433QEG9_9FUNG</name>
<dbReference type="InterPro" id="IPR020568">
    <property type="entry name" value="Ribosomal_Su5_D2-typ_SF"/>
</dbReference>
<evidence type="ECO:0000256" key="1">
    <source>
        <dbReference type="ARBA" id="ARBA00006082"/>
    </source>
</evidence>
<dbReference type="Gene3D" id="3.30.1540.20">
    <property type="entry name" value="MutL, C-terminal domain, dimerisation subdomain"/>
    <property type="match status" value="1"/>
</dbReference>
<dbReference type="InterPro" id="IPR013507">
    <property type="entry name" value="DNA_mismatch_S5_2-like"/>
</dbReference>
<feature type="domain" description="DNA mismatch repair protein S5" evidence="6">
    <location>
        <begin position="227"/>
        <end position="419"/>
    </location>
</feature>
<dbReference type="FunFam" id="3.30.1540.20:FF:000019">
    <property type="entry name" value="PMS1 homolog 2, mismatch repair system component"/>
    <property type="match status" value="1"/>
</dbReference>
<dbReference type="CDD" id="cd16926">
    <property type="entry name" value="HATPase_MutL-MLH-PMS-like"/>
    <property type="match status" value="1"/>
</dbReference>
<dbReference type="CDD" id="cd03484">
    <property type="entry name" value="MutL_Trans_hPMS_2_like"/>
    <property type="match status" value="1"/>
</dbReference>
<dbReference type="Proteomes" id="UP000274822">
    <property type="component" value="Unassembled WGS sequence"/>
</dbReference>
<sequence length="981" mass="109014">MTANSIVRIDKASVHRICSGQVVLDLATTVKELVENSLDAKATSVDIMASLNLEIRFKEYGLESLEVIDNGTGIEPHNFETLALKHYTSKLSNFEDLAEIASFGFRGEALSSLCALSKLTVTTRTKDQRPAGVRLEYDTNGHLISKLPAPREPGTSVHLQDLFHSLPVRHCEFKKNLKREYARALALVQAYAIISEGVRIVCTNQTGKSEKSTALSTNCNRTIRDNIANIFGTKLTSQLMPVDILLKSSGDGTKIGFSIVGGDDRNDFKSELQDVNQGINDREMRITGFITKPNWGGGRSSTDRQYYYINGRPCVLPKVARIVNEVYHSFISNQYPFVVADLRLPRGELGLILELHQSRPLALSACDYEHLNYTYCPFPIAHPIDAYDVNVSPDKRTIFLHDEKRIVEALTEELSALFEPSRSTFAIGSMKPKLKAHDLKRRASSLGEDVGEQENDVKETSLVSDDISSAENFATISPSWNNGTLASSSSSASPPMSVEREENGPCTLSFKATEEIGDDALSSLRATAADDLQTKPFSSLNRLRSFTPLTTAAMPFKMRSISDSMETISSRKEKKLKFGKPPSSSTNIVKLSAVRRAEDCTTGFGNDIDDEEEQFLINSRSQRRRQQKKVDDENLKYDCELEEAGDSRIDDKGGEQKEVTKIPPHVAAAANPKAPEFAEIEMDSLQTRSGERDSMTVAFDANCSRIEQRLQMLRPRLIDQIMVPMVGGHLAAASVTTMDNDKAVHELSRVIDKHSFAAMSVLGQFNLGFIITKLDRENGKGTGDLYIVDQHASDEKYNFEILQKATKMHSQRLIRPRCPELTAAEELTAIENIEILRANGFEIEVDPDAEPTKRIKIVSQPMSKCTLFDMKDFEELVFLLIDRPGEMVRCSRARAMFASRACRKSVMIGDCLSKVQMRKIIEHMGEMDQPWNCPHGRPTMRHLCDLSAVAGRGAMARGLRGLSGRGSLWKSAVTRSHGSHV</sequence>
<evidence type="ECO:0000256" key="3">
    <source>
        <dbReference type="ARBA" id="ARBA00070941"/>
    </source>
</evidence>
<dbReference type="AlphaFoldDB" id="A0A433QEG9"/>
<dbReference type="SMART" id="SM01340">
    <property type="entry name" value="DNA_mis_repair"/>
    <property type="match status" value="1"/>
</dbReference>
<dbReference type="SUPFAM" id="SSF55874">
    <property type="entry name" value="ATPase domain of HSP90 chaperone/DNA topoisomerase II/histidine kinase"/>
    <property type="match status" value="1"/>
</dbReference>
<dbReference type="InterPro" id="IPR042121">
    <property type="entry name" value="MutL_C_regsub"/>
</dbReference>
<organism evidence="7 8">
    <name type="scientific">Jimgerdemannia flammicorona</name>
    <dbReference type="NCBI Taxonomy" id="994334"/>
    <lineage>
        <taxon>Eukaryota</taxon>
        <taxon>Fungi</taxon>
        <taxon>Fungi incertae sedis</taxon>
        <taxon>Mucoromycota</taxon>
        <taxon>Mucoromycotina</taxon>
        <taxon>Endogonomycetes</taxon>
        <taxon>Endogonales</taxon>
        <taxon>Endogonaceae</taxon>
        <taxon>Jimgerdemannia</taxon>
    </lineage>
</organism>
<evidence type="ECO:0000259" key="5">
    <source>
        <dbReference type="SMART" id="SM00853"/>
    </source>
</evidence>
<dbReference type="NCBIfam" id="TIGR00585">
    <property type="entry name" value="mutl"/>
    <property type="match status" value="1"/>
</dbReference>
<dbReference type="FunFam" id="3.30.1370.100:FF:000001">
    <property type="entry name" value="Mismatch repair endonuclease pms1, putative"/>
    <property type="match status" value="1"/>
</dbReference>
<dbReference type="InterPro" id="IPR014762">
    <property type="entry name" value="DNA_mismatch_repair_CS"/>
</dbReference>
<protein>
    <recommendedName>
        <fullName evidence="3">DNA mismatch repair protein PMS1</fullName>
    </recommendedName>
</protein>
<dbReference type="SUPFAM" id="SSF118116">
    <property type="entry name" value="DNA mismatch repair protein MutL"/>
    <property type="match status" value="1"/>
</dbReference>
<accession>A0A433QEG9</accession>
<dbReference type="InterPro" id="IPR014790">
    <property type="entry name" value="MutL_C"/>
</dbReference>
<dbReference type="GO" id="GO:0030983">
    <property type="term" value="F:mismatched DNA binding"/>
    <property type="evidence" value="ECO:0007669"/>
    <property type="project" value="InterPro"/>
</dbReference>